<evidence type="ECO:0000313" key="2">
    <source>
        <dbReference type="EMBL" id="ODO05063.1"/>
    </source>
</evidence>
<organism evidence="2 3">
    <name type="scientific">Cryptococcus wingfieldii CBS 7118</name>
    <dbReference type="NCBI Taxonomy" id="1295528"/>
    <lineage>
        <taxon>Eukaryota</taxon>
        <taxon>Fungi</taxon>
        <taxon>Dikarya</taxon>
        <taxon>Basidiomycota</taxon>
        <taxon>Agaricomycotina</taxon>
        <taxon>Tremellomycetes</taxon>
        <taxon>Tremellales</taxon>
        <taxon>Cryptococcaceae</taxon>
        <taxon>Cryptococcus</taxon>
    </lineage>
</organism>
<comment type="caution">
    <text evidence="2">The sequence shown here is derived from an EMBL/GenBank/DDBJ whole genome shotgun (WGS) entry which is preliminary data.</text>
</comment>
<dbReference type="GeneID" id="30190963"/>
<feature type="region of interest" description="Disordered" evidence="1">
    <location>
        <begin position="72"/>
        <end position="100"/>
    </location>
</feature>
<accession>A0A1E3JW92</accession>
<dbReference type="EMBL" id="AWGH01000004">
    <property type="protein sequence ID" value="ODO05063.1"/>
    <property type="molecule type" value="Genomic_DNA"/>
</dbReference>
<dbReference type="Proteomes" id="UP000094819">
    <property type="component" value="Unassembled WGS sequence"/>
</dbReference>
<evidence type="ECO:0000313" key="3">
    <source>
        <dbReference type="Proteomes" id="UP000094819"/>
    </source>
</evidence>
<dbReference type="AlphaFoldDB" id="A0A1E3JW92"/>
<feature type="region of interest" description="Disordered" evidence="1">
    <location>
        <begin position="185"/>
        <end position="213"/>
    </location>
</feature>
<sequence length="213" mass="24222">MAMSYWWVMDSISQEDRWNLQRPIPTNHKPEPIPLVPPILSVMDDTIILAPNINALQKIVPTKKPRLLVQLKGPSHSRNGHLPDVDENDTSENQFDQEADPLSDQIILLTEETEEESQSQPSSNSQDDETTSNRNNSEHRQHTYVAPWLFTRSTSGYTMLIQAQARNGQLLTAQRREQRFGEAVTDMHHHQPHMGTLGEDQASTSNKDNGHND</sequence>
<protein>
    <submittedName>
        <fullName evidence="2">Uncharacterized protein</fullName>
    </submittedName>
</protein>
<name>A0A1E3JW92_9TREE</name>
<evidence type="ECO:0000256" key="1">
    <source>
        <dbReference type="SAM" id="MobiDB-lite"/>
    </source>
</evidence>
<dbReference type="RefSeq" id="XP_019033718.1">
    <property type="nucleotide sequence ID" value="XM_019173911.1"/>
</dbReference>
<keyword evidence="3" id="KW-1185">Reference proteome</keyword>
<reference evidence="2 3" key="1">
    <citation type="submission" date="2016-06" db="EMBL/GenBank/DDBJ databases">
        <title>Evolution of pathogenesis and genome organization in the Tremellales.</title>
        <authorList>
            <person name="Cuomo C."/>
            <person name="Litvintseva A."/>
            <person name="Heitman J."/>
            <person name="Chen Y."/>
            <person name="Sun S."/>
            <person name="Springer D."/>
            <person name="Dromer F."/>
            <person name="Young S."/>
            <person name="Zeng Q."/>
            <person name="Chapman S."/>
            <person name="Gujja S."/>
            <person name="Saif S."/>
            <person name="Birren B."/>
        </authorList>
    </citation>
    <scope>NUCLEOTIDE SEQUENCE [LARGE SCALE GENOMIC DNA]</scope>
    <source>
        <strain evidence="2 3">CBS 7118</strain>
    </source>
</reference>
<feature type="compositionally biased region" description="Acidic residues" evidence="1">
    <location>
        <begin position="85"/>
        <end position="100"/>
    </location>
</feature>
<feature type="region of interest" description="Disordered" evidence="1">
    <location>
        <begin position="112"/>
        <end position="140"/>
    </location>
</feature>
<proteinExistence type="predicted"/>
<gene>
    <name evidence="2" type="ORF">L198_01750</name>
</gene>